<dbReference type="SUPFAM" id="SSF52833">
    <property type="entry name" value="Thioredoxin-like"/>
    <property type="match status" value="1"/>
</dbReference>
<dbReference type="Proteomes" id="UP001228044">
    <property type="component" value="Unassembled WGS sequence"/>
</dbReference>
<reference evidence="2 3" key="1">
    <citation type="submission" date="2023-06" db="EMBL/GenBank/DDBJ databases">
        <title>Pelomonas sp. PFR6 16S ribosomal RNA gene Genome sequencing and assembly.</title>
        <authorList>
            <person name="Woo H."/>
        </authorList>
    </citation>
    <scope>NUCLEOTIDE SEQUENCE [LARGE SCALE GENOMIC DNA]</scope>
    <source>
        <strain evidence="2 3">PFR6</strain>
    </source>
</reference>
<dbReference type="Pfam" id="PF01323">
    <property type="entry name" value="DSBA"/>
    <property type="match status" value="1"/>
</dbReference>
<keyword evidence="3" id="KW-1185">Reference proteome</keyword>
<dbReference type="EMBL" id="JAUHHC010000006">
    <property type="protein sequence ID" value="MDN3922943.1"/>
    <property type="molecule type" value="Genomic_DNA"/>
</dbReference>
<gene>
    <name evidence="2" type="ORF">QWJ38_21840</name>
</gene>
<dbReference type="InterPro" id="IPR036249">
    <property type="entry name" value="Thioredoxin-like_sf"/>
</dbReference>
<sequence>MTAATAIRVEVWFDLICPWCLIGKRQLERALADFARLQPRTRVELQWRSQALLPDIPTGGLPFEAFYLHRLGSAAAVAARQEQVRQAGRAAGLSFDFGRIPRMPNTLAAHALIADAQEQCEALAVDALIEALFEAHFQRSLDLGDESLLDQLARSHGVVRSAARPAPRHQVRGVPFFVVDQRLALSGAQPAEQLLDLLMQAGAAPVAFA</sequence>
<dbReference type="RefSeq" id="WP_290361249.1">
    <property type="nucleotide sequence ID" value="NZ_JAUHHC010000006.1"/>
</dbReference>
<proteinExistence type="predicted"/>
<organism evidence="2 3">
    <name type="scientific">Roseateles violae</name>
    <dbReference type="NCBI Taxonomy" id="3058042"/>
    <lineage>
        <taxon>Bacteria</taxon>
        <taxon>Pseudomonadati</taxon>
        <taxon>Pseudomonadota</taxon>
        <taxon>Betaproteobacteria</taxon>
        <taxon>Burkholderiales</taxon>
        <taxon>Sphaerotilaceae</taxon>
        <taxon>Roseateles</taxon>
    </lineage>
</organism>
<dbReference type="InterPro" id="IPR001853">
    <property type="entry name" value="DSBA-like_thioredoxin_dom"/>
</dbReference>
<comment type="caution">
    <text evidence="2">The sequence shown here is derived from an EMBL/GenBank/DDBJ whole genome shotgun (WGS) entry which is preliminary data.</text>
</comment>
<evidence type="ECO:0000259" key="1">
    <source>
        <dbReference type="Pfam" id="PF01323"/>
    </source>
</evidence>
<name>A0ABT8DZD4_9BURK</name>
<evidence type="ECO:0000313" key="3">
    <source>
        <dbReference type="Proteomes" id="UP001228044"/>
    </source>
</evidence>
<accession>A0ABT8DZD4</accession>
<dbReference type="Gene3D" id="3.40.30.10">
    <property type="entry name" value="Glutaredoxin"/>
    <property type="match status" value="1"/>
</dbReference>
<dbReference type="CDD" id="cd03024">
    <property type="entry name" value="DsbA_FrnE"/>
    <property type="match status" value="1"/>
</dbReference>
<dbReference type="PANTHER" id="PTHR13887:SF41">
    <property type="entry name" value="THIOREDOXIN SUPERFAMILY PROTEIN"/>
    <property type="match status" value="1"/>
</dbReference>
<evidence type="ECO:0000313" key="2">
    <source>
        <dbReference type="EMBL" id="MDN3922943.1"/>
    </source>
</evidence>
<feature type="domain" description="DSBA-like thioredoxin" evidence="1">
    <location>
        <begin position="9"/>
        <end position="163"/>
    </location>
</feature>
<protein>
    <submittedName>
        <fullName evidence="2">DsbA family oxidoreductase</fullName>
    </submittedName>
</protein>
<dbReference type="PANTHER" id="PTHR13887">
    <property type="entry name" value="GLUTATHIONE S-TRANSFERASE KAPPA"/>
    <property type="match status" value="1"/>
</dbReference>